<dbReference type="GO" id="GO:0005085">
    <property type="term" value="F:guanyl-nucleotide exchange factor activity"/>
    <property type="evidence" value="ECO:0007669"/>
    <property type="project" value="UniProtKB-KW"/>
</dbReference>
<sequence>MNPEEQIVTWLISLGVLNSPKKIVDDPEGFLKTSLKDGTVLCKLINRLLPGSAEKYCLEPENEADCISNIREFLKGCALLKVEVFDPHDLYTGDQFSKVLSTLTAVNKATEDQLSKGPCSHLSSLNSAAGGPQSDSNGTASQSARVLRRQSKPVEMTENGSHQLVVKARFNFKQTNEDELSVNKGDIIYVTRVEEGGWWEGTLNGKTGWFPSNYVREIKSTDKPLSPKALKGLENTQLTKNYYNVVLQNILETERDYAKELQSLLGTYLRPLQSYDKLSAGDIAALLGNMEEISAFQQTLNQALEEVAKLPENQQHVGGCFMNLMPQFRSLYLTYCANHPSAVNVLTQHSDELEKFMESQGAANPGILILTTSLSKPFLRLDKYVTLLQELERHMEEAHADHEDVLKAVTSFKSLVSQCQELRKRKQLELQILSESIQHWEGEDIKMMGNVIYMSQVMVQSGGSEEKEERYFLLFSNVLLMLSASPRMSGFIYQGKLPLTGMTLTKLEDAEGNEHMFEITGNMMERITVSCSTSQDLHEWFDHLQRLTKGTCSTVSKTQSWSPHSVSTFSSSGQIRGPLEPPKILKPWSLSCLRPAPPLRPSAALSYKEDSSKSPKTMKKFLPKRKTERKPSDEEFVIRKSTAALEEDAQILKVIEAYCTGAGFQQALSSGSRKDSLPQVLLPEEEKIIIEETRSNGQTVTEEKSLVDTVYALKDEVKELKQENKRMKQCLEEELKSRKDLEKLVRRLLKQTDECGREDTGRKSSLIA</sequence>
<dbReference type="GO" id="GO:0035556">
    <property type="term" value="P:intracellular signal transduction"/>
    <property type="evidence" value="ECO:0007669"/>
    <property type="project" value="InterPro"/>
</dbReference>
<evidence type="ECO:0000313" key="12">
    <source>
        <dbReference type="EMBL" id="NXA85569.1"/>
    </source>
</evidence>
<dbReference type="SMART" id="SM00326">
    <property type="entry name" value="SH3"/>
    <property type="match status" value="1"/>
</dbReference>
<feature type="domain" description="DH" evidence="10">
    <location>
        <begin position="242"/>
        <end position="422"/>
    </location>
</feature>
<feature type="compositionally biased region" description="Basic residues" evidence="7">
    <location>
        <begin position="616"/>
        <end position="628"/>
    </location>
</feature>
<feature type="compositionally biased region" description="Polar residues" evidence="7">
    <location>
        <begin position="121"/>
        <end position="144"/>
    </location>
</feature>
<dbReference type="SMART" id="SM00033">
    <property type="entry name" value="CH"/>
    <property type="match status" value="1"/>
</dbReference>
<keyword evidence="4" id="KW-0966">Cell projection</keyword>
<feature type="domain" description="PH" evidence="9">
    <location>
        <begin position="444"/>
        <end position="549"/>
    </location>
</feature>
<dbReference type="Pfam" id="PF00169">
    <property type="entry name" value="PH"/>
    <property type="match status" value="1"/>
</dbReference>
<dbReference type="FunFam" id="1.20.900.10:FF:000016">
    <property type="entry name" value="Rho guanine nucleotide exchange factor 6"/>
    <property type="match status" value="1"/>
</dbReference>
<dbReference type="InterPro" id="IPR001715">
    <property type="entry name" value="CH_dom"/>
</dbReference>
<dbReference type="CDD" id="cd21265">
    <property type="entry name" value="CH_alphaPIX"/>
    <property type="match status" value="1"/>
</dbReference>
<evidence type="ECO:0000259" key="10">
    <source>
        <dbReference type="PROSITE" id="PS50010"/>
    </source>
</evidence>
<dbReference type="FunFam" id="2.30.29.30:FF:000094">
    <property type="entry name" value="Rho guanine nucleotide exchange factor 7"/>
    <property type="match status" value="1"/>
</dbReference>
<dbReference type="Pfam" id="PF00621">
    <property type="entry name" value="RhoGEF"/>
    <property type="match status" value="1"/>
</dbReference>
<feature type="domain" description="SH3" evidence="8">
    <location>
        <begin position="161"/>
        <end position="220"/>
    </location>
</feature>
<comment type="subcellular location">
    <subcellularLocation>
        <location evidence="1">Cell projection</location>
        <location evidence="1">Lamellipodium</location>
    </subcellularLocation>
</comment>
<dbReference type="SMART" id="SM00233">
    <property type="entry name" value="PH"/>
    <property type="match status" value="1"/>
</dbReference>
<dbReference type="SUPFAM" id="SSF50729">
    <property type="entry name" value="PH domain-like"/>
    <property type="match status" value="1"/>
</dbReference>
<feature type="domain" description="Calponin-homology (CH)" evidence="11">
    <location>
        <begin position="1"/>
        <end position="110"/>
    </location>
</feature>
<feature type="region of interest" description="Disordered" evidence="7">
    <location>
        <begin position="114"/>
        <end position="159"/>
    </location>
</feature>
<dbReference type="FunFam" id="1.20.5.390:FF:000001">
    <property type="entry name" value="rho guanine nucleotide exchange factor 7 isoform X1"/>
    <property type="match status" value="1"/>
</dbReference>
<organism evidence="12 13">
    <name type="scientific">Melanocharis versteri</name>
    <name type="common">Fan-tailed berrypecker</name>
    <dbReference type="NCBI Taxonomy" id="254552"/>
    <lineage>
        <taxon>Eukaryota</taxon>
        <taxon>Metazoa</taxon>
        <taxon>Chordata</taxon>
        <taxon>Craniata</taxon>
        <taxon>Vertebrata</taxon>
        <taxon>Euteleostomi</taxon>
        <taxon>Archelosauria</taxon>
        <taxon>Archosauria</taxon>
        <taxon>Dinosauria</taxon>
        <taxon>Saurischia</taxon>
        <taxon>Theropoda</taxon>
        <taxon>Coelurosauria</taxon>
        <taxon>Aves</taxon>
        <taxon>Neognathae</taxon>
        <taxon>Neoaves</taxon>
        <taxon>Telluraves</taxon>
        <taxon>Australaves</taxon>
        <taxon>Passeriformes</taxon>
        <taxon>Passeroidea</taxon>
        <taxon>Melanocharitidae</taxon>
        <taxon>Melanocharis</taxon>
    </lineage>
</organism>
<dbReference type="InterPro" id="IPR046376">
    <property type="entry name" value="PH_Cool_Pix"/>
</dbReference>
<dbReference type="Pfam" id="PF07653">
    <property type="entry name" value="SH3_2"/>
    <property type="match status" value="1"/>
</dbReference>
<dbReference type="GO" id="GO:0005737">
    <property type="term" value="C:cytoplasm"/>
    <property type="evidence" value="ECO:0007669"/>
    <property type="project" value="TreeGrafter"/>
</dbReference>
<dbReference type="PROSITE" id="PS50003">
    <property type="entry name" value="PH_DOMAIN"/>
    <property type="match status" value="1"/>
</dbReference>
<evidence type="ECO:0000256" key="7">
    <source>
        <dbReference type="SAM" id="MobiDB-lite"/>
    </source>
</evidence>
<evidence type="ECO:0000256" key="5">
    <source>
        <dbReference type="PROSITE-ProRule" id="PRU00192"/>
    </source>
</evidence>
<dbReference type="Gene3D" id="2.30.30.40">
    <property type="entry name" value="SH3 Domains"/>
    <property type="match status" value="1"/>
</dbReference>
<dbReference type="InterPro" id="IPR001849">
    <property type="entry name" value="PH_domain"/>
</dbReference>
<dbReference type="Pfam" id="PF16615">
    <property type="entry name" value="RhoGEF67_u1"/>
    <property type="match status" value="1"/>
</dbReference>
<dbReference type="PANTHER" id="PTHR46026">
    <property type="entry name" value="RHO-TYPE GUANINE NUCLEOTIDE EXCHANGE FACTOR, ISOFORM F"/>
    <property type="match status" value="1"/>
</dbReference>
<dbReference type="SUPFAM" id="SSF50044">
    <property type="entry name" value="SH3-domain"/>
    <property type="match status" value="1"/>
</dbReference>
<accession>A0A7K7Z809</accession>
<keyword evidence="2 5" id="KW-0728">SH3 domain</keyword>
<dbReference type="InterPro" id="IPR036028">
    <property type="entry name" value="SH3-like_dom_sf"/>
</dbReference>
<evidence type="ECO:0000256" key="6">
    <source>
        <dbReference type="SAM" id="Coils"/>
    </source>
</evidence>
<dbReference type="SUPFAM" id="SSF47576">
    <property type="entry name" value="Calponin-homology domain, CH-domain"/>
    <property type="match status" value="1"/>
</dbReference>
<dbReference type="CDD" id="cd01225">
    <property type="entry name" value="PH_Cool_Pix"/>
    <property type="match status" value="1"/>
</dbReference>
<comment type="caution">
    <text evidence="12">The sequence shown here is derived from an EMBL/GenBank/DDBJ whole genome shotgun (WGS) entry which is preliminary data.</text>
</comment>
<feature type="coiled-coil region" evidence="6">
    <location>
        <begin position="710"/>
        <end position="751"/>
    </location>
</feature>
<dbReference type="PROSITE" id="PS50021">
    <property type="entry name" value="CH"/>
    <property type="match status" value="1"/>
</dbReference>
<feature type="non-terminal residue" evidence="12">
    <location>
        <position position="768"/>
    </location>
</feature>
<dbReference type="PANTHER" id="PTHR46026:SF2">
    <property type="entry name" value="RHO GUANINE NUCLEOTIDE EXCHANGE FACTOR 6"/>
    <property type="match status" value="1"/>
</dbReference>
<dbReference type="Pfam" id="PF16523">
    <property type="entry name" value="betaPIX_CC"/>
    <property type="match status" value="1"/>
</dbReference>
<dbReference type="GO" id="GO:0030032">
    <property type="term" value="P:lamellipodium assembly"/>
    <property type="evidence" value="ECO:0007669"/>
    <property type="project" value="TreeGrafter"/>
</dbReference>
<feature type="region of interest" description="Disordered" evidence="7">
    <location>
        <begin position="602"/>
        <end position="628"/>
    </location>
</feature>
<dbReference type="GO" id="GO:0030027">
    <property type="term" value="C:lamellipodium"/>
    <property type="evidence" value="ECO:0007669"/>
    <property type="project" value="UniProtKB-SubCell"/>
</dbReference>
<dbReference type="InterPro" id="IPR035788">
    <property type="entry name" value="AlphaPIX_SH3"/>
</dbReference>
<evidence type="ECO:0000256" key="4">
    <source>
        <dbReference type="ARBA" id="ARBA00023273"/>
    </source>
</evidence>
<feature type="non-terminal residue" evidence="12">
    <location>
        <position position="1"/>
    </location>
</feature>
<evidence type="ECO:0000256" key="1">
    <source>
        <dbReference type="ARBA" id="ARBA00004510"/>
    </source>
</evidence>
<dbReference type="SUPFAM" id="SSF48065">
    <property type="entry name" value="DBL homology domain (DH-domain)"/>
    <property type="match status" value="1"/>
</dbReference>
<dbReference type="InterPro" id="IPR036872">
    <property type="entry name" value="CH_dom_sf"/>
</dbReference>
<dbReference type="InterPro" id="IPR001331">
    <property type="entry name" value="GDS_CDC24_CS"/>
</dbReference>
<dbReference type="AlphaFoldDB" id="A0A7K7Z809"/>
<dbReference type="Gene3D" id="1.10.418.10">
    <property type="entry name" value="Calponin-like domain"/>
    <property type="match status" value="1"/>
</dbReference>
<dbReference type="InterPro" id="IPR000219">
    <property type="entry name" value="DH_dom"/>
</dbReference>
<dbReference type="FunFam" id="2.30.30.40:FF:000034">
    <property type="entry name" value="Rho guanine nucleotide exchange factor (GEF) 7"/>
    <property type="match status" value="1"/>
</dbReference>
<name>A0A7K7Z809_9PASE</name>
<dbReference type="CDD" id="cd12060">
    <property type="entry name" value="SH3_alphaPIX"/>
    <property type="match status" value="1"/>
</dbReference>
<evidence type="ECO:0000259" key="11">
    <source>
        <dbReference type="PROSITE" id="PS50021"/>
    </source>
</evidence>
<dbReference type="Gene3D" id="1.20.5.390">
    <property type="entry name" value="L1 transposable element, trimerization domain"/>
    <property type="match status" value="1"/>
</dbReference>
<dbReference type="InterPro" id="IPR032409">
    <property type="entry name" value="GEF6/7_CC"/>
</dbReference>
<dbReference type="Gene3D" id="2.30.29.30">
    <property type="entry name" value="Pleckstrin-homology domain (PH domain)/Phosphotyrosine-binding domain (PTB)"/>
    <property type="match status" value="1"/>
</dbReference>
<dbReference type="SMART" id="SM00325">
    <property type="entry name" value="RhoGEF"/>
    <property type="match status" value="1"/>
</dbReference>
<evidence type="ECO:0000256" key="3">
    <source>
        <dbReference type="ARBA" id="ARBA00022658"/>
    </source>
</evidence>
<evidence type="ECO:0000313" key="13">
    <source>
        <dbReference type="Proteomes" id="UP000538725"/>
    </source>
</evidence>
<dbReference type="Gene3D" id="1.20.900.10">
    <property type="entry name" value="Dbl homology (DH) domain"/>
    <property type="match status" value="1"/>
</dbReference>
<dbReference type="Proteomes" id="UP000538725">
    <property type="component" value="Unassembled WGS sequence"/>
</dbReference>
<dbReference type="CDD" id="cd00160">
    <property type="entry name" value="RhoGEF"/>
    <property type="match status" value="1"/>
</dbReference>
<dbReference type="InterPro" id="IPR035899">
    <property type="entry name" value="DBL_dom_sf"/>
</dbReference>
<dbReference type="PROSITE" id="PS50002">
    <property type="entry name" value="SH3"/>
    <property type="match status" value="1"/>
</dbReference>
<keyword evidence="6" id="KW-0175">Coiled coil</keyword>
<evidence type="ECO:0000256" key="2">
    <source>
        <dbReference type="ARBA" id="ARBA00022443"/>
    </source>
</evidence>
<keyword evidence="13" id="KW-1185">Reference proteome</keyword>
<reference evidence="12 13" key="1">
    <citation type="submission" date="2019-09" db="EMBL/GenBank/DDBJ databases">
        <title>Bird 10,000 Genomes (B10K) Project - Family phase.</title>
        <authorList>
            <person name="Zhang G."/>
        </authorList>
    </citation>
    <scope>NUCLEOTIDE SEQUENCE [LARGE SCALE GENOMIC DNA]</scope>
    <source>
        <strain evidence="12">B10K-DU-029-37</strain>
        <tissue evidence="12">Liver</tissue>
    </source>
</reference>
<evidence type="ECO:0000259" key="9">
    <source>
        <dbReference type="PROSITE" id="PS50003"/>
    </source>
</evidence>
<dbReference type="InterPro" id="IPR001452">
    <property type="entry name" value="SH3_domain"/>
</dbReference>
<feature type="coiled-coil region" evidence="6">
    <location>
        <begin position="381"/>
        <end position="408"/>
    </location>
</feature>
<keyword evidence="3" id="KW-0344">Guanine-nucleotide releasing factor</keyword>
<proteinExistence type="predicted"/>
<dbReference type="PRINTS" id="PR00452">
    <property type="entry name" value="SH3DOMAIN"/>
</dbReference>
<dbReference type="Pfam" id="PF00307">
    <property type="entry name" value="CH"/>
    <property type="match status" value="1"/>
</dbReference>
<dbReference type="PROSITE" id="PS00741">
    <property type="entry name" value="DH_1"/>
    <property type="match status" value="1"/>
</dbReference>
<evidence type="ECO:0000259" key="8">
    <source>
        <dbReference type="PROSITE" id="PS50002"/>
    </source>
</evidence>
<dbReference type="PROSITE" id="PS50010">
    <property type="entry name" value="DH_2"/>
    <property type="match status" value="1"/>
</dbReference>
<protein>
    <submittedName>
        <fullName evidence="12">ARHG6 factor</fullName>
    </submittedName>
</protein>
<dbReference type="Pfam" id="PF16614">
    <property type="entry name" value="RhoGEF67_u2"/>
    <property type="match status" value="1"/>
</dbReference>
<dbReference type="EMBL" id="VZTG01000561">
    <property type="protein sequence ID" value="NXA85569.1"/>
    <property type="molecule type" value="Genomic_DNA"/>
</dbReference>
<dbReference type="InterPro" id="IPR011993">
    <property type="entry name" value="PH-like_dom_sf"/>
</dbReference>
<gene>
    <name evidence="12" type="primary">Arhgef6</name>
    <name evidence="12" type="ORF">MELVER_R08846</name>
</gene>